<keyword evidence="1" id="KW-0812">Transmembrane</keyword>
<keyword evidence="1" id="KW-1133">Transmembrane helix</keyword>
<dbReference type="EMBL" id="OY660874">
    <property type="protein sequence ID" value="CAJ1066974.1"/>
    <property type="molecule type" value="Genomic_DNA"/>
</dbReference>
<organism evidence="2 3">
    <name type="scientific">Xyrichtys novacula</name>
    <name type="common">Pearly razorfish</name>
    <name type="synonym">Hemipteronotus novacula</name>
    <dbReference type="NCBI Taxonomy" id="13765"/>
    <lineage>
        <taxon>Eukaryota</taxon>
        <taxon>Metazoa</taxon>
        <taxon>Chordata</taxon>
        <taxon>Craniata</taxon>
        <taxon>Vertebrata</taxon>
        <taxon>Euteleostomi</taxon>
        <taxon>Actinopterygii</taxon>
        <taxon>Neopterygii</taxon>
        <taxon>Teleostei</taxon>
        <taxon>Neoteleostei</taxon>
        <taxon>Acanthomorphata</taxon>
        <taxon>Eupercaria</taxon>
        <taxon>Labriformes</taxon>
        <taxon>Labridae</taxon>
        <taxon>Xyrichtys</taxon>
    </lineage>
</organism>
<protein>
    <submittedName>
        <fullName evidence="2">Uncharacterized protein</fullName>
    </submittedName>
</protein>
<reference evidence="2" key="1">
    <citation type="submission" date="2023-08" db="EMBL/GenBank/DDBJ databases">
        <authorList>
            <person name="Alioto T."/>
            <person name="Alioto T."/>
            <person name="Gomez Garrido J."/>
        </authorList>
    </citation>
    <scope>NUCLEOTIDE SEQUENCE</scope>
</reference>
<name>A0AAV1G1V3_XYRNO</name>
<gene>
    <name evidence="2" type="ORF">XNOV1_A021953</name>
</gene>
<evidence type="ECO:0000313" key="2">
    <source>
        <dbReference type="EMBL" id="CAJ1066974.1"/>
    </source>
</evidence>
<proteinExistence type="predicted"/>
<keyword evidence="1" id="KW-0472">Membrane</keyword>
<keyword evidence="3" id="KW-1185">Reference proteome</keyword>
<evidence type="ECO:0000256" key="1">
    <source>
        <dbReference type="SAM" id="Phobius"/>
    </source>
</evidence>
<dbReference type="AlphaFoldDB" id="A0AAV1G1V3"/>
<sequence length="158" mass="17393">MNVSPVAPTLLYELEYPSDCALSKASSTVFSILLRPNQFKTFGVLNGTVHFCDQTQRQPAAAAAAATALDRPSHMQTVADSHFNSEETSNITYQGGWVGGPCTVDRVKYIVIGLHLENLELFFFFFFLIIVSGCLCGSHETGWLFLWAGFQFVSVVCL</sequence>
<evidence type="ECO:0000313" key="3">
    <source>
        <dbReference type="Proteomes" id="UP001178508"/>
    </source>
</evidence>
<feature type="transmembrane region" description="Helical" evidence="1">
    <location>
        <begin position="121"/>
        <end position="146"/>
    </location>
</feature>
<dbReference type="Proteomes" id="UP001178508">
    <property type="component" value="Chromosome 11"/>
</dbReference>
<accession>A0AAV1G1V3</accession>